<dbReference type="OrthoDB" id="10359082at2759"/>
<gene>
    <name evidence="2" type="ORF">MACJ_002003</name>
</gene>
<dbReference type="Proteomes" id="UP000244803">
    <property type="component" value="Chromosome 3"/>
</dbReference>
<feature type="signal peptide" evidence="1">
    <location>
        <begin position="1"/>
        <end position="20"/>
    </location>
</feature>
<protein>
    <submittedName>
        <fullName evidence="2">Uncharacterized protein</fullName>
    </submittedName>
</protein>
<accession>A0A976QSB5</accession>
<reference evidence="2" key="1">
    <citation type="submission" date="2022-07" db="EMBL/GenBank/DDBJ databases">
        <title>Evaluation of T. orientalis genome assembly methods using nanopore sequencing and analysis of variation between genomes.</title>
        <authorList>
            <person name="Yam J."/>
            <person name="Micallef M.L."/>
            <person name="Liu M."/>
            <person name="Djordjevic S.P."/>
            <person name="Bogema D.R."/>
            <person name="Jenkins C."/>
        </authorList>
    </citation>
    <scope>NUCLEOTIDE SEQUENCE</scope>
    <source>
        <strain evidence="2">Fish Creek</strain>
    </source>
</reference>
<keyword evidence="1" id="KW-0732">Signal</keyword>
<organism evidence="2 3">
    <name type="scientific">Theileria orientalis</name>
    <dbReference type="NCBI Taxonomy" id="68886"/>
    <lineage>
        <taxon>Eukaryota</taxon>
        <taxon>Sar</taxon>
        <taxon>Alveolata</taxon>
        <taxon>Apicomplexa</taxon>
        <taxon>Aconoidasida</taxon>
        <taxon>Piroplasmida</taxon>
        <taxon>Theileriidae</taxon>
        <taxon>Theileria</taxon>
    </lineage>
</organism>
<name>A0A976QSB5_THEOR</name>
<evidence type="ECO:0000313" key="3">
    <source>
        <dbReference type="Proteomes" id="UP000244803"/>
    </source>
</evidence>
<feature type="chain" id="PRO_5037196098" evidence="1">
    <location>
        <begin position="21"/>
        <end position="208"/>
    </location>
</feature>
<evidence type="ECO:0000256" key="1">
    <source>
        <dbReference type="SAM" id="SignalP"/>
    </source>
</evidence>
<dbReference type="EMBL" id="CP056066">
    <property type="protein sequence ID" value="UKJ88757.1"/>
    <property type="molecule type" value="Genomic_DNA"/>
</dbReference>
<evidence type="ECO:0000313" key="2">
    <source>
        <dbReference type="EMBL" id="UKJ88757.1"/>
    </source>
</evidence>
<proteinExistence type="predicted"/>
<dbReference type="AlphaFoldDB" id="A0A976QSB5"/>
<sequence length="208" mass="23986">MNIILPIIFLASESLSIVLNLPFNQTDEGYFQIKNVGVNPNLVLEEYGIAHGYIFYESNGDNIINRITYLGNDIFEDKEDRGSSFRRMVSYGDMGNGVSVSIYSGYEEIELEEIFYISKAIVYNLKEARRVLNIRRNPLILESEKPSLKSICNELNKLKPVEYSEEVRVQEKIQVTMGEKQIESELERIFRRIIVRGMAKQIVDGMNE</sequence>